<feature type="compositionally biased region" description="Basic and acidic residues" evidence="1">
    <location>
        <begin position="1"/>
        <end position="17"/>
    </location>
</feature>
<proteinExistence type="predicted"/>
<sequence>MSTLPNRRDDEVRRQLDTPHPMVPPDLASRAAARGRLIVRRRRITHAVLWTLVVAAVIAGIVLAVLLWPDNGSSQVPDAPGGGAWWPVGG</sequence>
<evidence type="ECO:0000313" key="3">
    <source>
        <dbReference type="EMBL" id="MBM9504560.1"/>
    </source>
</evidence>
<evidence type="ECO:0000256" key="2">
    <source>
        <dbReference type="SAM" id="Phobius"/>
    </source>
</evidence>
<evidence type="ECO:0000313" key="4">
    <source>
        <dbReference type="Proteomes" id="UP000749040"/>
    </source>
</evidence>
<keyword evidence="2" id="KW-1133">Transmembrane helix</keyword>
<feature type="region of interest" description="Disordered" evidence="1">
    <location>
        <begin position="1"/>
        <end position="25"/>
    </location>
</feature>
<keyword evidence="4" id="KW-1185">Reference proteome</keyword>
<keyword evidence="2" id="KW-0812">Transmembrane</keyword>
<protein>
    <submittedName>
        <fullName evidence="3">Uncharacterized protein</fullName>
    </submittedName>
</protein>
<dbReference type="Proteomes" id="UP000749040">
    <property type="component" value="Unassembled WGS sequence"/>
</dbReference>
<feature type="transmembrane region" description="Helical" evidence="2">
    <location>
        <begin position="47"/>
        <end position="68"/>
    </location>
</feature>
<name>A0ABS2TQL2_9ACTN</name>
<evidence type="ECO:0000256" key="1">
    <source>
        <dbReference type="SAM" id="MobiDB-lite"/>
    </source>
</evidence>
<keyword evidence="2" id="KW-0472">Membrane</keyword>
<reference evidence="3 4" key="1">
    <citation type="submission" date="2021-01" db="EMBL/GenBank/DDBJ databases">
        <title>Streptomyces acididurans sp. nov., isolated from a peat swamp forest soil.</title>
        <authorList>
            <person name="Chantavorakit T."/>
            <person name="Duangmal K."/>
        </authorList>
    </citation>
    <scope>NUCLEOTIDE SEQUENCE [LARGE SCALE GENOMIC DNA]</scope>
    <source>
        <strain evidence="3 4">KK5PA1</strain>
    </source>
</reference>
<accession>A0ABS2TQL2</accession>
<dbReference type="EMBL" id="JADKYB010000004">
    <property type="protein sequence ID" value="MBM9504560.1"/>
    <property type="molecule type" value="Genomic_DNA"/>
</dbReference>
<organism evidence="3 4">
    <name type="scientific">Actinacidiphila acididurans</name>
    <dbReference type="NCBI Taxonomy" id="2784346"/>
    <lineage>
        <taxon>Bacteria</taxon>
        <taxon>Bacillati</taxon>
        <taxon>Actinomycetota</taxon>
        <taxon>Actinomycetes</taxon>
        <taxon>Kitasatosporales</taxon>
        <taxon>Streptomycetaceae</taxon>
        <taxon>Actinacidiphila</taxon>
    </lineage>
</organism>
<comment type="caution">
    <text evidence="3">The sequence shown here is derived from an EMBL/GenBank/DDBJ whole genome shotgun (WGS) entry which is preliminary data.</text>
</comment>
<dbReference type="RefSeq" id="WP_205356444.1">
    <property type="nucleotide sequence ID" value="NZ_JADKYB010000004.1"/>
</dbReference>
<gene>
    <name evidence="3" type="ORF">ITX44_08425</name>
</gene>